<keyword evidence="4" id="KW-1185">Reference proteome</keyword>
<name>A0ABN9XCP5_9DINO</name>
<reference evidence="3" key="1">
    <citation type="submission" date="2023-10" db="EMBL/GenBank/DDBJ databases">
        <authorList>
            <person name="Chen Y."/>
            <person name="Shah S."/>
            <person name="Dougan E. K."/>
            <person name="Thang M."/>
            <person name="Chan C."/>
        </authorList>
    </citation>
    <scope>NUCLEOTIDE SEQUENCE [LARGE SCALE GENOMIC DNA]</scope>
</reference>
<feature type="region of interest" description="Disordered" evidence="1">
    <location>
        <begin position="1"/>
        <end position="20"/>
    </location>
</feature>
<evidence type="ECO:0000313" key="3">
    <source>
        <dbReference type="EMBL" id="CAK0895593.1"/>
    </source>
</evidence>
<accession>A0ABN9XCP5</accession>
<dbReference type="Proteomes" id="UP001189429">
    <property type="component" value="Unassembled WGS sequence"/>
</dbReference>
<proteinExistence type="predicted"/>
<comment type="caution">
    <text evidence="3">The sequence shown here is derived from an EMBL/GenBank/DDBJ whole genome shotgun (WGS) entry which is preliminary data.</text>
</comment>
<dbReference type="InterPro" id="IPR025605">
    <property type="entry name" value="OST-HTH/LOTUS_dom"/>
</dbReference>
<protein>
    <recommendedName>
        <fullName evidence="2">HTH OST-type domain-containing protein</fullName>
    </recommendedName>
</protein>
<organism evidence="3 4">
    <name type="scientific">Prorocentrum cordatum</name>
    <dbReference type="NCBI Taxonomy" id="2364126"/>
    <lineage>
        <taxon>Eukaryota</taxon>
        <taxon>Sar</taxon>
        <taxon>Alveolata</taxon>
        <taxon>Dinophyceae</taxon>
        <taxon>Prorocentrales</taxon>
        <taxon>Prorocentraceae</taxon>
        <taxon>Prorocentrum</taxon>
    </lineage>
</organism>
<evidence type="ECO:0000313" key="4">
    <source>
        <dbReference type="Proteomes" id="UP001189429"/>
    </source>
</evidence>
<evidence type="ECO:0000256" key="1">
    <source>
        <dbReference type="SAM" id="MobiDB-lite"/>
    </source>
</evidence>
<evidence type="ECO:0000259" key="2">
    <source>
        <dbReference type="Pfam" id="PF12872"/>
    </source>
</evidence>
<gene>
    <name evidence="3" type="ORF">PCOR1329_LOCUS74304</name>
</gene>
<sequence length="314" mass="34190">MQDRAAVPLEPTRRGGIGEGDWERPREGAVVYQGRASHYMLGTNIPMQVELFWTKHRASGTWFMLRSCVDVVAERTDGGHLTVRAASGGTIAKLLGKWVAPNRLAGDFHFGTDGGGAFELLQCHLVSVWAGSVHWASSRPSSGASSVDSLASLPVQEHAWSCFGPPPEQWSQPSVQALVPEAAAKEMDSQVIFTTEAQLANAIADVLRTRRDGVPLAQFKSIIHKSAGMWVSEGFLGYKKFRNLITSPTVSKVCCIQHVGSCDRVFGYETAMGQTRFVPIENSSGKQHHFEGEHIGFQPPHGLQFPLGRLAVSL</sequence>
<dbReference type="Pfam" id="PF12872">
    <property type="entry name" value="OST-HTH"/>
    <property type="match status" value="1"/>
</dbReference>
<dbReference type="EMBL" id="CAUYUJ010020060">
    <property type="protein sequence ID" value="CAK0895593.1"/>
    <property type="molecule type" value="Genomic_DNA"/>
</dbReference>
<feature type="domain" description="HTH OST-type" evidence="2">
    <location>
        <begin position="200"/>
        <end position="247"/>
    </location>
</feature>